<evidence type="ECO:0000313" key="3">
    <source>
        <dbReference type="Proteomes" id="UP001165190"/>
    </source>
</evidence>
<dbReference type="Pfam" id="PF00078">
    <property type="entry name" value="RVT_1"/>
    <property type="match status" value="1"/>
</dbReference>
<evidence type="ECO:0000259" key="1">
    <source>
        <dbReference type="PROSITE" id="PS50878"/>
    </source>
</evidence>
<feature type="domain" description="Reverse transcriptase" evidence="1">
    <location>
        <begin position="317"/>
        <end position="434"/>
    </location>
</feature>
<dbReference type="InterPro" id="IPR000477">
    <property type="entry name" value="RT_dom"/>
</dbReference>
<dbReference type="AlphaFoldDB" id="A0A9W7M6X5"/>
<dbReference type="OrthoDB" id="1000886at2759"/>
<dbReference type="EMBL" id="BSYR01000022">
    <property type="protein sequence ID" value="GMI87830.1"/>
    <property type="molecule type" value="Genomic_DNA"/>
</dbReference>
<sequence>MSDFCAALDDCSLTDVGYQGHWYTWEKGKFEVTNIRERLDRGVANTAWRSLHPDFTLSHLSHSFSDHCPLLVETSLRSVPRSHWHFKFEAAWLLEETCESEVRKLWDASSGLVLDRLRFVGQGLDAWFRRLRASRKVSKKSLIKRLEDLAGLYPTDETLGEIMEVKLALNLEIDKSELYWEQRARANWLRNGDKNTTFFHRHASQRKRLNRISTLVNDHGVHCSSPESLESTAREYFQSLFTSGGVADCANILEGISPKVSAESNQFLMLPYTVEKVFQAVKAMGSLKAAGEDGLGVIFYQRFWHILGEEVAHFCTSVLSGEVAMTEINRTHIVLIPKVPNPTPMSHFRPISLCNVLYKIVSKVIANRLQSLLPICIDEAHSAFVPGRLILDNIMIAYEVLHCFQMKRLGRSGYFALKLDMSKAYDRVEWEFVV</sequence>
<dbReference type="Proteomes" id="UP001165190">
    <property type="component" value="Unassembled WGS sequence"/>
</dbReference>
<organism evidence="2 3">
    <name type="scientific">Hibiscus trionum</name>
    <name type="common">Flower of an hour</name>
    <dbReference type="NCBI Taxonomy" id="183268"/>
    <lineage>
        <taxon>Eukaryota</taxon>
        <taxon>Viridiplantae</taxon>
        <taxon>Streptophyta</taxon>
        <taxon>Embryophyta</taxon>
        <taxon>Tracheophyta</taxon>
        <taxon>Spermatophyta</taxon>
        <taxon>Magnoliopsida</taxon>
        <taxon>eudicotyledons</taxon>
        <taxon>Gunneridae</taxon>
        <taxon>Pentapetalae</taxon>
        <taxon>rosids</taxon>
        <taxon>malvids</taxon>
        <taxon>Malvales</taxon>
        <taxon>Malvaceae</taxon>
        <taxon>Malvoideae</taxon>
        <taxon>Hibiscus</taxon>
    </lineage>
</organism>
<comment type="caution">
    <text evidence="2">The sequence shown here is derived from an EMBL/GenBank/DDBJ whole genome shotgun (WGS) entry which is preliminary data.</text>
</comment>
<reference evidence="2" key="1">
    <citation type="submission" date="2023-05" db="EMBL/GenBank/DDBJ databases">
        <title>Genome and transcriptome analyses reveal genes involved in the formation of fine ridges on petal epidermal cells in Hibiscus trionum.</title>
        <authorList>
            <person name="Koshimizu S."/>
            <person name="Masuda S."/>
            <person name="Ishii T."/>
            <person name="Shirasu K."/>
            <person name="Hoshino A."/>
            <person name="Arita M."/>
        </authorList>
    </citation>
    <scope>NUCLEOTIDE SEQUENCE</scope>
    <source>
        <strain evidence="2">Hamamatsu line</strain>
    </source>
</reference>
<dbReference type="PANTHER" id="PTHR46890:SF48">
    <property type="entry name" value="RNA-DIRECTED DNA POLYMERASE"/>
    <property type="match status" value="1"/>
</dbReference>
<dbReference type="PANTHER" id="PTHR46890">
    <property type="entry name" value="NON-LTR RETROLELEMENT REVERSE TRANSCRIPTASE-LIKE PROTEIN-RELATED"/>
    <property type="match status" value="1"/>
</dbReference>
<dbReference type="SUPFAM" id="SSF56672">
    <property type="entry name" value="DNA/RNA polymerases"/>
    <property type="match status" value="1"/>
</dbReference>
<dbReference type="CDD" id="cd01650">
    <property type="entry name" value="RT_nLTR_like"/>
    <property type="match status" value="1"/>
</dbReference>
<proteinExistence type="predicted"/>
<evidence type="ECO:0000313" key="2">
    <source>
        <dbReference type="EMBL" id="GMI87830.1"/>
    </source>
</evidence>
<dbReference type="Gene3D" id="3.60.10.10">
    <property type="entry name" value="Endonuclease/exonuclease/phosphatase"/>
    <property type="match status" value="1"/>
</dbReference>
<keyword evidence="3" id="KW-1185">Reference proteome</keyword>
<gene>
    <name evidence="2" type="ORF">HRI_002452300</name>
</gene>
<dbReference type="PROSITE" id="PS50878">
    <property type="entry name" value="RT_POL"/>
    <property type="match status" value="1"/>
</dbReference>
<dbReference type="InterPro" id="IPR036691">
    <property type="entry name" value="Endo/exonu/phosph_ase_sf"/>
</dbReference>
<dbReference type="SUPFAM" id="SSF56219">
    <property type="entry name" value="DNase I-like"/>
    <property type="match status" value="1"/>
</dbReference>
<dbReference type="InterPro" id="IPR043502">
    <property type="entry name" value="DNA/RNA_pol_sf"/>
</dbReference>
<accession>A0A9W7M6X5</accession>
<protein>
    <recommendedName>
        <fullName evidence="1">Reverse transcriptase domain-containing protein</fullName>
    </recommendedName>
</protein>
<name>A0A9W7M6X5_HIBTR</name>
<dbReference type="InterPro" id="IPR052343">
    <property type="entry name" value="Retrotransposon-Effector_Assoc"/>
</dbReference>